<dbReference type="PANTHER" id="PTHR43702">
    <property type="entry name" value="L-FUCOSE-PROTON SYMPORTER"/>
    <property type="match status" value="1"/>
</dbReference>
<evidence type="ECO:0000256" key="2">
    <source>
        <dbReference type="ARBA" id="ARBA00022475"/>
    </source>
</evidence>
<dbReference type="Pfam" id="PF07690">
    <property type="entry name" value="MFS_1"/>
    <property type="match status" value="1"/>
</dbReference>
<keyword evidence="2" id="KW-1003">Cell membrane</keyword>
<dbReference type="PROSITE" id="PS50850">
    <property type="entry name" value="MFS"/>
    <property type="match status" value="1"/>
</dbReference>
<dbReference type="NCBIfam" id="NF002982">
    <property type="entry name" value="PRK03699.1"/>
    <property type="match status" value="1"/>
</dbReference>
<proteinExistence type="predicted"/>
<keyword evidence="4 6" id="KW-1133">Transmembrane helix</keyword>
<evidence type="ECO:0000313" key="8">
    <source>
        <dbReference type="EMBL" id="SQH77839.1"/>
    </source>
</evidence>
<dbReference type="KEGG" id="sbk:SHEWBE_3876"/>
<dbReference type="GO" id="GO:0022857">
    <property type="term" value="F:transmembrane transporter activity"/>
    <property type="evidence" value="ECO:0007669"/>
    <property type="project" value="InterPro"/>
</dbReference>
<feature type="transmembrane region" description="Helical" evidence="6">
    <location>
        <begin position="358"/>
        <end position="381"/>
    </location>
</feature>
<dbReference type="InterPro" id="IPR036259">
    <property type="entry name" value="MFS_trans_sf"/>
</dbReference>
<dbReference type="GO" id="GO:0005886">
    <property type="term" value="C:plasma membrane"/>
    <property type="evidence" value="ECO:0007669"/>
    <property type="project" value="UniProtKB-SubCell"/>
</dbReference>
<feature type="transmembrane region" description="Helical" evidence="6">
    <location>
        <begin position="162"/>
        <end position="186"/>
    </location>
</feature>
<feature type="transmembrane region" description="Helical" evidence="6">
    <location>
        <begin position="305"/>
        <end position="326"/>
    </location>
</feature>
<gene>
    <name evidence="8" type="ORF">SHEWBE_3876</name>
</gene>
<evidence type="ECO:0000256" key="5">
    <source>
        <dbReference type="ARBA" id="ARBA00023136"/>
    </source>
</evidence>
<evidence type="ECO:0000256" key="6">
    <source>
        <dbReference type="SAM" id="Phobius"/>
    </source>
</evidence>
<evidence type="ECO:0000256" key="1">
    <source>
        <dbReference type="ARBA" id="ARBA00004429"/>
    </source>
</evidence>
<comment type="subcellular location">
    <subcellularLocation>
        <location evidence="1">Cell inner membrane</location>
        <topology evidence="1">Multi-pass membrane protein</topology>
    </subcellularLocation>
</comment>
<feature type="transmembrane region" description="Helical" evidence="6">
    <location>
        <begin position="206"/>
        <end position="230"/>
    </location>
</feature>
<dbReference type="SUPFAM" id="SSF103473">
    <property type="entry name" value="MFS general substrate transporter"/>
    <property type="match status" value="1"/>
</dbReference>
<feature type="transmembrane region" description="Helical" evidence="6">
    <location>
        <begin position="275"/>
        <end position="293"/>
    </location>
</feature>
<feature type="domain" description="Major facilitator superfamily (MFS) profile" evidence="7">
    <location>
        <begin position="8"/>
        <end position="385"/>
    </location>
</feature>
<reference evidence="9" key="1">
    <citation type="submission" date="2018-06" db="EMBL/GenBank/DDBJ databases">
        <authorList>
            <person name="Cea G.-C."/>
            <person name="William W."/>
        </authorList>
    </citation>
    <scope>NUCLEOTIDE SEQUENCE [LARGE SCALE GENOMIC DNA]</scope>
    <source>
        <strain evidence="9">DB21MT-2</strain>
    </source>
</reference>
<dbReference type="Proteomes" id="UP000250123">
    <property type="component" value="Chromosome SHEWBE"/>
</dbReference>
<feature type="transmembrane region" description="Helical" evidence="6">
    <location>
        <begin position="250"/>
        <end position="268"/>
    </location>
</feature>
<dbReference type="InterPro" id="IPR050375">
    <property type="entry name" value="MFS_TsgA-like"/>
</dbReference>
<protein>
    <submittedName>
        <fullName evidence="8">MFS transporter TsgA</fullName>
    </submittedName>
</protein>
<evidence type="ECO:0000256" key="4">
    <source>
        <dbReference type="ARBA" id="ARBA00022989"/>
    </source>
</evidence>
<feature type="transmembrane region" description="Helical" evidence="6">
    <location>
        <begin position="97"/>
        <end position="121"/>
    </location>
</feature>
<accession>A0A330M553</accession>
<feature type="transmembrane region" description="Helical" evidence="6">
    <location>
        <begin position="133"/>
        <end position="156"/>
    </location>
</feature>
<dbReference type="Gene3D" id="1.20.1250.20">
    <property type="entry name" value="MFS general substrate transporter like domains"/>
    <property type="match status" value="2"/>
</dbReference>
<feature type="transmembrane region" description="Helical" evidence="6">
    <location>
        <begin position="73"/>
        <end position="91"/>
    </location>
</feature>
<feature type="transmembrane region" description="Helical" evidence="6">
    <location>
        <begin position="333"/>
        <end position="352"/>
    </location>
</feature>
<dbReference type="InterPro" id="IPR020846">
    <property type="entry name" value="MFS_dom"/>
</dbReference>
<dbReference type="EMBL" id="LS483452">
    <property type="protein sequence ID" value="SQH77839.1"/>
    <property type="molecule type" value="Genomic_DNA"/>
</dbReference>
<evidence type="ECO:0000259" key="7">
    <source>
        <dbReference type="PROSITE" id="PS50850"/>
    </source>
</evidence>
<keyword evidence="3 6" id="KW-0812">Transmembrane</keyword>
<dbReference type="InterPro" id="IPR011701">
    <property type="entry name" value="MFS"/>
</dbReference>
<evidence type="ECO:0000313" key="9">
    <source>
        <dbReference type="Proteomes" id="UP000250123"/>
    </source>
</evidence>
<sequence>MMKNKISLTILSFLANFIMAGFATQFGMLIEPIASKFAANVNEVASIFSLLNGGALAGTIAAFFFIEKIGVKRMTLLSYLCIALSAAALHFTSSLSVVMIAMTIIGLCGGVGLCIAGTIVVSVWKGKIQSTMLVVQDATFNVAGVLFPLITTYALSHALSWSYSYLAVGLVALGTAMMAMMTNFDLCENKSENSNGAASGGEKSQWNFSIISAGIGLFLGMLALYTFLTWAPMFVKQKFDIPFEEAGNIITQYWSAALVGALISTLIVSRVKIQHFLMCMMTLALIITSLIVTTDKLEWMSYLTYGYGFTCAALYNAFIAYGVSFVKQASSKNVSYILISGSAGAMFSPAISSMFESIIGLQTVMYAIPIIYAIILGMLVMSRRQAAENSLAMA</sequence>
<organism evidence="8 9">
    <name type="scientific">Shewanella benthica</name>
    <dbReference type="NCBI Taxonomy" id="43661"/>
    <lineage>
        <taxon>Bacteria</taxon>
        <taxon>Pseudomonadati</taxon>
        <taxon>Pseudomonadota</taxon>
        <taxon>Gammaproteobacteria</taxon>
        <taxon>Alteromonadales</taxon>
        <taxon>Shewanellaceae</taxon>
        <taxon>Shewanella</taxon>
    </lineage>
</organism>
<name>A0A330M553_9GAMM</name>
<feature type="transmembrane region" description="Helical" evidence="6">
    <location>
        <begin position="47"/>
        <end position="66"/>
    </location>
</feature>
<keyword evidence="5 6" id="KW-0472">Membrane</keyword>
<evidence type="ECO:0000256" key="3">
    <source>
        <dbReference type="ARBA" id="ARBA00022692"/>
    </source>
</evidence>
<dbReference type="AlphaFoldDB" id="A0A330M553"/>
<dbReference type="PANTHER" id="PTHR43702:SF3">
    <property type="entry name" value="PROTEIN TSGA"/>
    <property type="match status" value="1"/>
</dbReference>